<dbReference type="PANTHER" id="PTHR43434:SF22">
    <property type="entry name" value="PHOSPHOGLYCOLATE PHOSPHATASE"/>
    <property type="match status" value="1"/>
</dbReference>
<dbReference type="eggNOG" id="COG0546">
    <property type="taxonomic scope" value="Bacteria"/>
</dbReference>
<evidence type="ECO:0000313" key="2">
    <source>
        <dbReference type="Proteomes" id="UP000029500"/>
    </source>
</evidence>
<dbReference type="SUPFAM" id="SSF56784">
    <property type="entry name" value="HAD-like"/>
    <property type="match status" value="1"/>
</dbReference>
<dbReference type="GO" id="GO:0008967">
    <property type="term" value="F:phosphoglycolate phosphatase activity"/>
    <property type="evidence" value="ECO:0007669"/>
    <property type="project" value="TreeGrafter"/>
</dbReference>
<name>A0A089M3Q8_9BACL</name>
<dbReference type="Proteomes" id="UP000029500">
    <property type="component" value="Chromosome"/>
</dbReference>
<dbReference type="SFLD" id="SFLDS00003">
    <property type="entry name" value="Haloacid_Dehalogenase"/>
    <property type="match status" value="1"/>
</dbReference>
<dbReference type="InterPro" id="IPR041492">
    <property type="entry name" value="HAD_2"/>
</dbReference>
<dbReference type="EMBL" id="CP009287">
    <property type="protein sequence ID" value="AIQ67842.1"/>
    <property type="molecule type" value="Genomic_DNA"/>
</dbReference>
<dbReference type="InterPro" id="IPR036412">
    <property type="entry name" value="HAD-like_sf"/>
</dbReference>
<organism evidence="1 2">
    <name type="scientific">Paenibacillus graminis</name>
    <dbReference type="NCBI Taxonomy" id="189425"/>
    <lineage>
        <taxon>Bacteria</taxon>
        <taxon>Bacillati</taxon>
        <taxon>Bacillota</taxon>
        <taxon>Bacilli</taxon>
        <taxon>Bacillales</taxon>
        <taxon>Paenibacillaceae</taxon>
        <taxon>Paenibacillus</taxon>
    </lineage>
</organism>
<dbReference type="KEGG" id="pgm:PGRAT_09525"/>
<dbReference type="RefSeq" id="WP_025708529.1">
    <property type="nucleotide sequence ID" value="NZ_CP009287.1"/>
</dbReference>
<dbReference type="NCBIfam" id="TIGR01509">
    <property type="entry name" value="HAD-SF-IA-v3"/>
    <property type="match status" value="1"/>
</dbReference>
<dbReference type="Gene3D" id="3.40.50.1000">
    <property type="entry name" value="HAD superfamily/HAD-like"/>
    <property type="match status" value="1"/>
</dbReference>
<dbReference type="AlphaFoldDB" id="A0A089M3Q8"/>
<keyword evidence="2" id="KW-1185">Reference proteome</keyword>
<dbReference type="SFLD" id="SFLDG01129">
    <property type="entry name" value="C1.5:_HAD__Beta-PGM__Phosphata"/>
    <property type="match status" value="1"/>
</dbReference>
<gene>
    <name evidence="1" type="ORF">PGRAT_09525</name>
</gene>
<proteinExistence type="predicted"/>
<reference evidence="1 2" key="1">
    <citation type="submission" date="2014-08" db="EMBL/GenBank/DDBJ databases">
        <title>Comparative genomics of the Paenibacillus odorifer group.</title>
        <authorList>
            <person name="den Bakker H.C."/>
            <person name="Tsai Y.-C."/>
            <person name="Martin N."/>
            <person name="Korlach J."/>
            <person name="Wiedmann M."/>
        </authorList>
    </citation>
    <scope>NUCLEOTIDE SEQUENCE [LARGE SCALE GENOMIC DNA]</scope>
    <source>
        <strain evidence="1 2">DSM 15220</strain>
    </source>
</reference>
<dbReference type="HOGENOM" id="CLU_045011_16_1_9"/>
<dbReference type="STRING" id="189425.PGRAT_09525"/>
<accession>A0A089M3Q8</accession>
<dbReference type="GO" id="GO:0006281">
    <property type="term" value="P:DNA repair"/>
    <property type="evidence" value="ECO:0007669"/>
    <property type="project" value="TreeGrafter"/>
</dbReference>
<dbReference type="InterPro" id="IPR006439">
    <property type="entry name" value="HAD-SF_hydro_IA"/>
</dbReference>
<dbReference type="PANTHER" id="PTHR43434">
    <property type="entry name" value="PHOSPHOGLYCOLATE PHOSPHATASE"/>
    <property type="match status" value="1"/>
</dbReference>
<protein>
    <submittedName>
        <fullName evidence="1">Haloacid dehalogenase</fullName>
    </submittedName>
</protein>
<dbReference type="NCBIfam" id="TIGR01549">
    <property type="entry name" value="HAD-SF-IA-v1"/>
    <property type="match status" value="1"/>
</dbReference>
<dbReference type="InterPro" id="IPR023214">
    <property type="entry name" value="HAD_sf"/>
</dbReference>
<dbReference type="InterPro" id="IPR050155">
    <property type="entry name" value="HAD-like_hydrolase_sf"/>
</dbReference>
<dbReference type="Pfam" id="PF13419">
    <property type="entry name" value="HAD_2"/>
    <property type="match status" value="1"/>
</dbReference>
<dbReference type="OrthoDB" id="9797743at2"/>
<evidence type="ECO:0000313" key="1">
    <source>
        <dbReference type="EMBL" id="AIQ67842.1"/>
    </source>
</evidence>
<sequence length="257" mass="27263">MAVLYVNDLAIPCKGILFDKDGTLLDLLETWGTWADLMLRGLENQLALIGKDSSGSGPGLAKVLGTVHDGAGRVIGYDPAGPLSMATAEETNGILAWQLYTAGIAWNEALARVTAIGKEAMNELRRQRKAHPLPELLPFLQQCAAASLKLGVVTSDGAVTTSEQLEWMGIAGYFDTVVTRDRVTHGKPAPEMAETACRELGLDPEETVIIGDSNADMQLGKGAGLRLSIGISPSGSTAHLLEADTVISGYHQLRLTI</sequence>